<organism evidence="2 3">
    <name type="scientific">Pseudomonas nitroreducens</name>
    <dbReference type="NCBI Taxonomy" id="46680"/>
    <lineage>
        <taxon>Bacteria</taxon>
        <taxon>Pseudomonadati</taxon>
        <taxon>Pseudomonadota</taxon>
        <taxon>Gammaproteobacteria</taxon>
        <taxon>Pseudomonadales</taxon>
        <taxon>Pseudomonadaceae</taxon>
        <taxon>Pseudomonas</taxon>
    </lineage>
</organism>
<evidence type="ECO:0000313" key="2">
    <source>
        <dbReference type="EMBL" id="OWP48045.1"/>
    </source>
</evidence>
<dbReference type="AlphaFoldDB" id="A0A246F4C2"/>
<name>A0A246F4C2_PSENT</name>
<reference evidence="2 3" key="1">
    <citation type="submission" date="2017-06" db="EMBL/GenBank/DDBJ databases">
        <title>Draft genome of Pseudomonas nitroreducens DF05.</title>
        <authorList>
            <person name="Iyer R."/>
        </authorList>
    </citation>
    <scope>NUCLEOTIDE SEQUENCE [LARGE SCALE GENOMIC DNA]</scope>
    <source>
        <strain evidence="2 3">DF05</strain>
    </source>
</reference>
<feature type="region of interest" description="Disordered" evidence="1">
    <location>
        <begin position="81"/>
        <end position="103"/>
    </location>
</feature>
<comment type="caution">
    <text evidence="2">The sequence shown here is derived from an EMBL/GenBank/DDBJ whole genome shotgun (WGS) entry which is preliminary data.</text>
</comment>
<gene>
    <name evidence="2" type="ORF">CEG18_26360</name>
</gene>
<evidence type="ECO:0000313" key="3">
    <source>
        <dbReference type="Proteomes" id="UP000198145"/>
    </source>
</evidence>
<protein>
    <submittedName>
        <fullName evidence="2">Uncharacterized protein</fullName>
    </submittedName>
</protein>
<dbReference type="RefSeq" id="WP_088421415.1">
    <property type="nucleotide sequence ID" value="NZ_NJBA01000011.1"/>
</dbReference>
<proteinExistence type="predicted"/>
<sequence length="103" mass="11468">MTEFLPTPLESRPYEDVMFINALASVEALRDAALRRLTAVEDLLCLLEDDSDPGLIRATSRLATALSPLVSEARQLYELALDRPTEERGRRRPALQESGGTVR</sequence>
<dbReference type="EMBL" id="NJBA01000011">
    <property type="protein sequence ID" value="OWP48045.1"/>
    <property type="molecule type" value="Genomic_DNA"/>
</dbReference>
<accession>A0A246F4C2</accession>
<evidence type="ECO:0000256" key="1">
    <source>
        <dbReference type="SAM" id="MobiDB-lite"/>
    </source>
</evidence>
<dbReference type="Proteomes" id="UP000198145">
    <property type="component" value="Unassembled WGS sequence"/>
</dbReference>